<evidence type="ECO:0000313" key="4">
    <source>
        <dbReference type="Proteomes" id="UP000708298"/>
    </source>
</evidence>
<reference evidence="3" key="1">
    <citation type="journal article" date="2021" name="Microorganisms">
        <title>Acidisoma silvae sp. nov. and Acidisomacellulosilytica sp. nov., Two Acidophilic Bacteria Isolated from Decaying Wood, Hydrolyzing Cellulose and Producing Poly-3-hydroxybutyrate.</title>
        <authorList>
            <person name="Mieszkin S."/>
            <person name="Pouder E."/>
            <person name="Uroz S."/>
            <person name="Simon-Colin C."/>
            <person name="Alain K."/>
        </authorList>
    </citation>
    <scope>NUCLEOTIDE SEQUENCE</scope>
    <source>
        <strain evidence="3">HW T2.11</strain>
    </source>
</reference>
<dbReference type="RefSeq" id="WP_227320206.1">
    <property type="nucleotide sequence ID" value="NZ_JAESVB010000002.1"/>
</dbReference>
<dbReference type="GO" id="GO:0004190">
    <property type="term" value="F:aspartic-type endopeptidase activity"/>
    <property type="evidence" value="ECO:0007669"/>
    <property type="project" value="InterPro"/>
</dbReference>
<feature type="compositionally biased region" description="Basic and acidic residues" evidence="1">
    <location>
        <begin position="1119"/>
        <end position="1128"/>
    </location>
</feature>
<dbReference type="Proteomes" id="UP000708298">
    <property type="component" value="Unassembled WGS sequence"/>
</dbReference>
<dbReference type="SUPFAM" id="SSF51294">
    <property type="entry name" value="Hedgehog/intein (Hint) domain"/>
    <property type="match status" value="1"/>
</dbReference>
<evidence type="ECO:0000313" key="3">
    <source>
        <dbReference type="EMBL" id="MCB8874534.1"/>
    </source>
</evidence>
<dbReference type="AlphaFoldDB" id="A0A963YPC5"/>
<name>A0A963YPC5_9PROT</name>
<dbReference type="GO" id="GO:0006508">
    <property type="term" value="P:proteolysis"/>
    <property type="evidence" value="ECO:0007669"/>
    <property type="project" value="InterPro"/>
</dbReference>
<dbReference type="InterPro" id="IPR030930">
    <property type="entry name" value="AIDA"/>
</dbReference>
<protein>
    <submittedName>
        <fullName evidence="3">Hint domain-containing protein</fullName>
    </submittedName>
</protein>
<gene>
    <name evidence="3" type="ORF">ASILVAE211_04995</name>
</gene>
<dbReference type="Gene3D" id="2.160.20.20">
    <property type="match status" value="2"/>
</dbReference>
<dbReference type="InterPro" id="IPR028992">
    <property type="entry name" value="Hedgehog/Intein_dom"/>
</dbReference>
<reference evidence="3" key="2">
    <citation type="submission" date="2021-01" db="EMBL/GenBank/DDBJ databases">
        <authorList>
            <person name="Mieszkin S."/>
            <person name="Pouder E."/>
            <person name="Alain K."/>
        </authorList>
    </citation>
    <scope>NUCLEOTIDE SEQUENCE</scope>
    <source>
        <strain evidence="3">HW T2.11</strain>
    </source>
</reference>
<dbReference type="EMBL" id="JAESVB010000002">
    <property type="protein sequence ID" value="MCB8874534.1"/>
    <property type="molecule type" value="Genomic_DNA"/>
</dbReference>
<dbReference type="PROSITE" id="PS00141">
    <property type="entry name" value="ASP_PROTEASE"/>
    <property type="match status" value="1"/>
</dbReference>
<dbReference type="Gene3D" id="2.170.16.10">
    <property type="entry name" value="Hedgehog/Intein (Hint) domain"/>
    <property type="match status" value="1"/>
</dbReference>
<feature type="region of interest" description="Disordered" evidence="1">
    <location>
        <begin position="1108"/>
        <end position="1128"/>
    </location>
</feature>
<dbReference type="Pfam" id="PF13403">
    <property type="entry name" value="Hint_2"/>
    <property type="match status" value="1"/>
</dbReference>
<proteinExistence type="predicted"/>
<dbReference type="InterPro" id="IPR001969">
    <property type="entry name" value="Aspartic_peptidase_AS"/>
</dbReference>
<evidence type="ECO:0000256" key="1">
    <source>
        <dbReference type="SAM" id="MobiDB-lite"/>
    </source>
</evidence>
<dbReference type="InterPro" id="IPR036844">
    <property type="entry name" value="Hint_dom_sf"/>
</dbReference>
<accession>A0A963YPC5</accession>
<dbReference type="NCBIfam" id="TIGR04415">
    <property type="entry name" value="O_hepto_targRPT"/>
    <property type="match status" value="3"/>
</dbReference>
<dbReference type="InterPro" id="IPR012332">
    <property type="entry name" value="Autotransporter_pectin_lyase_C"/>
</dbReference>
<comment type="caution">
    <text evidence="3">The sequence shown here is derived from an EMBL/GenBank/DDBJ whole genome shotgun (WGS) entry which is preliminary data.</text>
</comment>
<feature type="domain" description="Hedgehog/Intein (Hint)" evidence="2">
    <location>
        <begin position="919"/>
        <end position="1052"/>
    </location>
</feature>
<organism evidence="3 4">
    <name type="scientific">Acidisoma silvae</name>
    <dbReference type="NCBI Taxonomy" id="2802396"/>
    <lineage>
        <taxon>Bacteria</taxon>
        <taxon>Pseudomonadati</taxon>
        <taxon>Pseudomonadota</taxon>
        <taxon>Alphaproteobacteria</taxon>
        <taxon>Acetobacterales</taxon>
        <taxon>Acidocellaceae</taxon>
        <taxon>Acidisoma</taxon>
    </lineage>
</organism>
<keyword evidence="4" id="KW-1185">Reference proteome</keyword>
<sequence>MTIITISSGTTAVTPATIRAGDVLVVDSGGTALSALISGGSEQLFGVDLDATVTGGGFQAISSGGIASGTVVSSGGFELVSAGGTAISTTVLAGLLIAQSGSTVSALSVASGGYAIIEPGGAATVTAGSAISTGAVVIDADGSVGSLAVGQTVASGAQVLVLTDGVASGGTLLPGASEEIFTGGQAQDVTVDSSIQVVNAGAVAIGSVLENGGVQYVFSSGTAISTTVLNGYSIVDSAGIARDTKVGSGGIQAVYGVVSNTEVENGGALYIVNVGTAYVGSAFDTVIDAGGAAYVYGTIRGGSVSGFAILSGATAEDVTIAAGGEIIAFGGTESDLIIESGAVLVADGGTIIDPTIEAGGTVIALPGTLLVTSTTDGIGAGQLITGGHVVINGGTSAFLYTASAGLTLQSGATGFVYGGGTESGTVIGLNAVDRVASGGVAYDDIIGAGGALIIAAGGAASGSITFSGTDGTLTLYDGLSASTVVNGFAAGDTIDIETIQPSGTGTLSATIDPSGLLTVTSVTSSTNGSSSSTSTAINLGSAYAGDTFSATASPAGGIAVTLVQATSGTVTPTTQAPVDIPIYVLPYNDSYKLGIEVSFDGGQTYKMVELDTGASGFFAAYTPDWWSSYTAVGTAPDAMTYVSGNDYVAQVVNTAVTLQTTGGTPLTVSNVNVGLITNAADQGNFSTQNWNTSLTSDPTTAPLEDYFYGDFGLGLNDNNGIEAVLGQLGNGLSNGFVITIGNNPDGALGQVGTLQVGLTEADIESYDTIIALNGRNLADTFANSGYATYGKSQATGTISVNGTSVPTSFIFDTGATHTTIFTGTTLTVDGSLETATKTGERLSDGINVVLSSTGVGSDIGWTLSIQGAGTIAGVNEVGVATAADATNPGAVNTGIGAYYGESIMFDLADGIMGIKAIACFAEGTRIRTPAGDRAVETMAAGDSVTVVGGRQETVRWIGHRSLDCSRHPDPASVLPVRILAHAFGPQQPARDLLLSPDHALFMEGVLIPVKYLINGDSVAQLNQPRVTYYHIELATHDVIFAEGLPTETYLETGQRAAFVNGGGVIEAHPRFSPPELDAQLRWAALGYAPLVIAGPQVERLRARLAANQGAGHATAAPSGRRERGLGSP</sequence>
<evidence type="ECO:0000259" key="2">
    <source>
        <dbReference type="Pfam" id="PF13403"/>
    </source>
</evidence>